<sequence length="184" mass="20359">MDVDKPTDSDQVFPEPISEPLNASPSASATLTGSSVASVSASLTAPLGLTNLRFPTFPTFPMHVTSFDSFVRCDKHVFGVHYGEPDVIVNFPNSKETPHPTKRKAKDFKQVSWLNPESIHLLCWQFLDELEDSVVGNMNVDQMGGIINLTQALYFGPRMKFPVASPWPYSLDRAGQRSVSIFRA</sequence>
<protein>
    <submittedName>
        <fullName evidence="2">Uncharacterized protein</fullName>
    </submittedName>
</protein>
<evidence type="ECO:0000256" key="1">
    <source>
        <dbReference type="SAM" id="MobiDB-lite"/>
    </source>
</evidence>
<accession>A0ABQ0KYR2</accession>
<evidence type="ECO:0000313" key="3">
    <source>
        <dbReference type="Proteomes" id="UP000815677"/>
    </source>
</evidence>
<proteinExistence type="predicted"/>
<keyword evidence="3" id="KW-1185">Reference proteome</keyword>
<dbReference type="EMBL" id="DF839236">
    <property type="protein sequence ID" value="GAT43755.1"/>
    <property type="molecule type" value="Genomic_DNA"/>
</dbReference>
<gene>
    <name evidence="2" type="ORF">MCHLO_01423</name>
</gene>
<feature type="region of interest" description="Disordered" evidence="1">
    <location>
        <begin position="1"/>
        <end position="29"/>
    </location>
</feature>
<dbReference type="Proteomes" id="UP000815677">
    <property type="component" value="Unassembled WGS sequence"/>
</dbReference>
<organism evidence="2 3">
    <name type="scientific">Mycena chlorophos</name>
    <name type="common">Agaric fungus</name>
    <name type="synonym">Agaricus chlorophos</name>
    <dbReference type="NCBI Taxonomy" id="658473"/>
    <lineage>
        <taxon>Eukaryota</taxon>
        <taxon>Fungi</taxon>
        <taxon>Dikarya</taxon>
        <taxon>Basidiomycota</taxon>
        <taxon>Agaricomycotina</taxon>
        <taxon>Agaricomycetes</taxon>
        <taxon>Agaricomycetidae</taxon>
        <taxon>Agaricales</taxon>
        <taxon>Marasmiineae</taxon>
        <taxon>Mycenaceae</taxon>
        <taxon>Mycena</taxon>
    </lineage>
</organism>
<evidence type="ECO:0000313" key="2">
    <source>
        <dbReference type="EMBL" id="GAT43755.1"/>
    </source>
</evidence>
<reference evidence="2" key="1">
    <citation type="submission" date="2014-09" db="EMBL/GenBank/DDBJ databases">
        <title>Genome sequence of the luminous mushroom Mycena chlorophos for searching fungal bioluminescence genes.</title>
        <authorList>
            <person name="Tanaka Y."/>
            <person name="Kasuga D."/>
            <person name="Oba Y."/>
            <person name="Hase S."/>
            <person name="Sato K."/>
            <person name="Oba Y."/>
            <person name="Sakakibara Y."/>
        </authorList>
    </citation>
    <scope>NUCLEOTIDE SEQUENCE</scope>
</reference>
<name>A0ABQ0KYR2_MYCCL</name>